<dbReference type="Proteomes" id="UP000183208">
    <property type="component" value="Unassembled WGS sequence"/>
</dbReference>
<dbReference type="PANTHER" id="PTHR12526">
    <property type="entry name" value="GLYCOSYLTRANSFERASE"/>
    <property type="match status" value="1"/>
</dbReference>
<dbReference type="Pfam" id="PF13439">
    <property type="entry name" value="Glyco_transf_4"/>
    <property type="match status" value="1"/>
</dbReference>
<sequence>MNLVSVEANRGPDQRKTLAPLQVAIVTTAAPPSANGQARVLGQIVAPTMFAPPMFLTDQMNIVELDQAHYGSHFELSPPRFQLTTRKWGKLAGRFNHSGGLLRSVMVRAGEITRILHDGAVDVVVGCSGNPFDLPASFLAARRLRIPFVAYLFDDPVYQWERGIYRNIARVSEQIWSRGALRLIAPNEVLASDIRKRLPRADIHIVRNPAAVALNESPAKRPDANPARWRLLYTGSVYSAQASAFRNLVAALGALGGRFAIDIYTGQHGSELVTNELASPHVDVHPQAPHATAVALQQAADVLFLPLAFYSPIPEVIRSSAPAKLGEYLASGRPILVHAPAGSFITELIRNADAGLVVDTPDPRKLAEALNRIADDEVLRSRIVANALVLARQFSVERARADFGATIASVVRH</sequence>
<reference evidence="5 6" key="1">
    <citation type="submission" date="2016-10" db="EMBL/GenBank/DDBJ databases">
        <authorList>
            <person name="de Groot N.N."/>
        </authorList>
    </citation>
    <scope>NUCLEOTIDE SEQUENCE [LARGE SCALE GENOMIC DNA]</scope>
    <source>
        <strain evidence="5 6">GAS522</strain>
    </source>
</reference>
<dbReference type="PANTHER" id="PTHR12526:SF510">
    <property type="entry name" value="D-INOSITOL 3-PHOSPHATE GLYCOSYLTRANSFERASE"/>
    <property type="match status" value="1"/>
</dbReference>
<evidence type="ECO:0000256" key="2">
    <source>
        <dbReference type="ARBA" id="ARBA00022679"/>
    </source>
</evidence>
<dbReference type="RefSeq" id="WP_171944918.1">
    <property type="nucleotide sequence ID" value="NZ_FNTI01000001.1"/>
</dbReference>
<evidence type="ECO:0000313" key="6">
    <source>
        <dbReference type="Proteomes" id="UP000183208"/>
    </source>
</evidence>
<dbReference type="Gene3D" id="3.40.50.2000">
    <property type="entry name" value="Glycogen Phosphorylase B"/>
    <property type="match status" value="2"/>
</dbReference>
<dbReference type="GO" id="GO:0016757">
    <property type="term" value="F:glycosyltransferase activity"/>
    <property type="evidence" value="ECO:0007669"/>
    <property type="project" value="UniProtKB-KW"/>
</dbReference>
<dbReference type="EMBL" id="FNTI01000001">
    <property type="protein sequence ID" value="SEC21708.1"/>
    <property type="molecule type" value="Genomic_DNA"/>
</dbReference>
<keyword evidence="2 5" id="KW-0808">Transferase</keyword>
<feature type="domain" description="Glycosyl transferase family 1" evidence="3">
    <location>
        <begin position="271"/>
        <end position="387"/>
    </location>
</feature>
<keyword evidence="1" id="KW-0328">Glycosyltransferase</keyword>
<name>A0A1H4QQB7_9BRAD</name>
<dbReference type="AlphaFoldDB" id="A0A1H4QQB7"/>
<evidence type="ECO:0000313" key="5">
    <source>
        <dbReference type="EMBL" id="SEC21708.1"/>
    </source>
</evidence>
<dbReference type="InterPro" id="IPR001296">
    <property type="entry name" value="Glyco_trans_1"/>
</dbReference>
<accession>A0A1H4QQB7</accession>
<gene>
    <name evidence="5" type="ORF">SAMN05444171_0909</name>
</gene>
<feature type="domain" description="Glycosyltransferase subfamily 4-like N-terminal" evidence="4">
    <location>
        <begin position="100"/>
        <end position="209"/>
    </location>
</feature>
<dbReference type="InterPro" id="IPR028098">
    <property type="entry name" value="Glyco_trans_4-like_N"/>
</dbReference>
<dbReference type="SUPFAM" id="SSF53756">
    <property type="entry name" value="UDP-Glycosyltransferase/glycogen phosphorylase"/>
    <property type="match status" value="1"/>
</dbReference>
<proteinExistence type="predicted"/>
<evidence type="ECO:0000259" key="4">
    <source>
        <dbReference type="Pfam" id="PF13439"/>
    </source>
</evidence>
<evidence type="ECO:0000259" key="3">
    <source>
        <dbReference type="Pfam" id="PF00534"/>
    </source>
</evidence>
<protein>
    <submittedName>
        <fullName evidence="5">Glycosyltransferase involved in cell wall bisynthesis</fullName>
    </submittedName>
</protein>
<organism evidence="5 6">
    <name type="scientific">Bradyrhizobium lablabi</name>
    <dbReference type="NCBI Taxonomy" id="722472"/>
    <lineage>
        <taxon>Bacteria</taxon>
        <taxon>Pseudomonadati</taxon>
        <taxon>Pseudomonadota</taxon>
        <taxon>Alphaproteobacteria</taxon>
        <taxon>Hyphomicrobiales</taxon>
        <taxon>Nitrobacteraceae</taxon>
        <taxon>Bradyrhizobium</taxon>
    </lineage>
</organism>
<dbReference type="Pfam" id="PF00534">
    <property type="entry name" value="Glycos_transf_1"/>
    <property type="match status" value="1"/>
</dbReference>
<evidence type="ECO:0000256" key="1">
    <source>
        <dbReference type="ARBA" id="ARBA00022676"/>
    </source>
</evidence>